<evidence type="ECO:0000256" key="3">
    <source>
        <dbReference type="ARBA" id="ARBA00022525"/>
    </source>
</evidence>
<proteinExistence type="inferred from homology"/>
<dbReference type="GO" id="GO:0006182">
    <property type="term" value="P:cGMP biosynthetic process"/>
    <property type="evidence" value="ECO:0007669"/>
    <property type="project" value="TreeGrafter"/>
</dbReference>
<dbReference type="GO" id="GO:0090729">
    <property type="term" value="F:toxin activity"/>
    <property type="evidence" value="ECO:0007669"/>
    <property type="project" value="UniProtKB-KW"/>
</dbReference>
<dbReference type="SMART" id="SM00183">
    <property type="entry name" value="NAT_PEP"/>
    <property type="match status" value="1"/>
</dbReference>
<reference evidence="10" key="1">
    <citation type="submission" date="2025-08" db="UniProtKB">
        <authorList>
            <consortium name="RefSeq"/>
        </authorList>
    </citation>
    <scope>IDENTIFICATION</scope>
</reference>
<protein>
    <submittedName>
        <fullName evidence="10">C-type natriuretic peptide</fullName>
    </submittedName>
</protein>
<keyword evidence="6 8" id="KW-0838">Vasoactive</keyword>
<keyword evidence="4" id="KW-0800">Toxin</keyword>
<gene>
    <name evidence="10" type="primary">LOC110082302</name>
</gene>
<comment type="similarity">
    <text evidence="8">Belongs to the natriuretic peptide family.</text>
</comment>
<accession>A0A6J0U411</accession>
<dbReference type="PANTHER" id="PTHR12167">
    <property type="entry name" value="C-TYPE NATRIURETIC PEPTIDE"/>
    <property type="match status" value="1"/>
</dbReference>
<dbReference type="OrthoDB" id="8911465at2759"/>
<dbReference type="RefSeq" id="XP_020655407.2">
    <property type="nucleotide sequence ID" value="XM_020799748.2"/>
</dbReference>
<keyword evidence="5" id="KW-0732">Signal</keyword>
<dbReference type="InterPro" id="IPR002406">
    <property type="entry name" value="C_natriurtcpep"/>
</dbReference>
<dbReference type="GO" id="GO:0005576">
    <property type="term" value="C:extracellular region"/>
    <property type="evidence" value="ECO:0007669"/>
    <property type="project" value="UniProtKB-SubCell"/>
</dbReference>
<keyword evidence="3" id="KW-0964">Secreted</keyword>
<dbReference type="GO" id="GO:0005179">
    <property type="term" value="F:hormone activity"/>
    <property type="evidence" value="ECO:0007669"/>
    <property type="project" value="InterPro"/>
</dbReference>
<evidence type="ECO:0000256" key="8">
    <source>
        <dbReference type="RuleBase" id="RU003686"/>
    </source>
</evidence>
<evidence type="ECO:0000313" key="10">
    <source>
        <dbReference type="RefSeq" id="XP_020655407.2"/>
    </source>
</evidence>
<name>A0A6J0U411_9SAUR</name>
<dbReference type="GO" id="GO:0042311">
    <property type="term" value="P:vasodilation"/>
    <property type="evidence" value="ECO:0007669"/>
    <property type="project" value="UniProtKB-KW"/>
</dbReference>
<evidence type="ECO:0000256" key="7">
    <source>
        <dbReference type="ARBA" id="ARBA00022924"/>
    </source>
</evidence>
<evidence type="ECO:0000256" key="1">
    <source>
        <dbReference type="ARBA" id="ARBA00004613"/>
    </source>
</evidence>
<comment type="subcellular location">
    <subcellularLocation>
        <location evidence="1 8">Secreted</location>
    </subcellularLocation>
</comment>
<evidence type="ECO:0000256" key="6">
    <source>
        <dbReference type="ARBA" id="ARBA00022858"/>
    </source>
</evidence>
<sequence length="177" mass="19767">MGEGRWAEDPYKSRRQACLEPMHHRISPVWDTHTHTHTRRPPKEKTLFFWAKMRSVSSIVLLLLLPPLASQTPIRSPQSLLEMLGEDLASLVSDIEGDPSSLPQDSLARILGKPHPLLSRDMPGPSGPPPDRAWALLFHDLLNARKKFRGRSKKILSPQGCFGIKLDRIGTLSGLGC</sequence>
<dbReference type="GO" id="GO:0008217">
    <property type="term" value="P:regulation of blood pressure"/>
    <property type="evidence" value="ECO:0007669"/>
    <property type="project" value="UniProtKB-KW"/>
</dbReference>
<dbReference type="InterPro" id="IPR000663">
    <property type="entry name" value="Natr_peptide"/>
</dbReference>
<dbReference type="PANTHER" id="PTHR12167:SF2">
    <property type="entry name" value="C-TYPE NATRIURETIC PEPTIDE"/>
    <property type="match status" value="1"/>
</dbReference>
<dbReference type="PRINTS" id="PR00713">
    <property type="entry name" value="CNATPEPTIDE"/>
</dbReference>
<keyword evidence="7" id="KW-0382">Hypotensive agent</keyword>
<keyword evidence="9" id="KW-1185">Reference proteome</keyword>
<dbReference type="KEGG" id="pvt:110082302"/>
<dbReference type="PROSITE" id="PS00263">
    <property type="entry name" value="NATRIURETIC_PEPTIDE"/>
    <property type="match status" value="1"/>
</dbReference>
<evidence type="ECO:0000313" key="9">
    <source>
        <dbReference type="Proteomes" id="UP001652642"/>
    </source>
</evidence>
<organism evidence="9 10">
    <name type="scientific">Pogona vitticeps</name>
    <name type="common">central bearded dragon</name>
    <dbReference type="NCBI Taxonomy" id="103695"/>
    <lineage>
        <taxon>Eukaryota</taxon>
        <taxon>Metazoa</taxon>
        <taxon>Chordata</taxon>
        <taxon>Craniata</taxon>
        <taxon>Vertebrata</taxon>
        <taxon>Euteleostomi</taxon>
        <taxon>Lepidosauria</taxon>
        <taxon>Squamata</taxon>
        <taxon>Bifurcata</taxon>
        <taxon>Unidentata</taxon>
        <taxon>Episquamata</taxon>
        <taxon>Toxicofera</taxon>
        <taxon>Iguania</taxon>
        <taxon>Acrodonta</taxon>
        <taxon>Agamidae</taxon>
        <taxon>Amphibolurinae</taxon>
        <taxon>Pogona</taxon>
    </lineage>
</organism>
<dbReference type="Proteomes" id="UP001652642">
    <property type="component" value="Chromosome 6"/>
</dbReference>
<dbReference type="InParanoid" id="A0A6J0U411"/>
<evidence type="ECO:0000256" key="2">
    <source>
        <dbReference type="ARBA" id="ARBA00022429"/>
    </source>
</evidence>
<evidence type="ECO:0000256" key="4">
    <source>
        <dbReference type="ARBA" id="ARBA00022656"/>
    </source>
</evidence>
<dbReference type="AlphaFoldDB" id="A0A6J0U411"/>
<dbReference type="InterPro" id="IPR030480">
    <property type="entry name" value="Natr_peptide_CS"/>
</dbReference>
<evidence type="ECO:0000256" key="5">
    <source>
        <dbReference type="ARBA" id="ARBA00022729"/>
    </source>
</evidence>
<dbReference type="GeneID" id="110082302"/>
<dbReference type="Pfam" id="PF00212">
    <property type="entry name" value="ANP"/>
    <property type="match status" value="1"/>
</dbReference>
<keyword evidence="2" id="KW-0840">Vasodilator</keyword>
<dbReference type="GO" id="GO:0007168">
    <property type="term" value="P:receptor guanylyl cyclase signaling pathway"/>
    <property type="evidence" value="ECO:0007669"/>
    <property type="project" value="TreeGrafter"/>
</dbReference>